<evidence type="ECO:0000256" key="1">
    <source>
        <dbReference type="SAM" id="SignalP"/>
    </source>
</evidence>
<dbReference type="Proteomes" id="UP000078356">
    <property type="component" value="Unassembled WGS sequence"/>
</dbReference>
<comment type="caution">
    <text evidence="2">The sequence shown here is derived from an EMBL/GenBank/DDBJ whole genome shotgun (WGS) entry which is preliminary data.</text>
</comment>
<feature type="signal peptide" evidence="1">
    <location>
        <begin position="1"/>
        <end position="21"/>
    </location>
</feature>
<dbReference type="AlphaFoldDB" id="A0A178LEU4"/>
<proteinExistence type="predicted"/>
<sequence>MKARMLGVVSLILAGCTSVQVQPVAVRPDLVCIQENPAVWVKDFLPVVRAGFARHSVPTESYTQVPRECPYILAYTARQTWDGVPYLSAAELTLRDASGRLVGQADYHLRGKGGFSLMKWQGTATKINPVVDELLGQMRPAPVTRPTPSAVPTSAPAGLTFEDELAALQAKNLSYQDYSNQYRALRQRYGLDR</sequence>
<dbReference type="RefSeq" id="WP_064308060.1">
    <property type="nucleotide sequence ID" value="NZ_LWCR01000017.1"/>
</dbReference>
<evidence type="ECO:0008006" key="4">
    <source>
        <dbReference type="Google" id="ProtNLM"/>
    </source>
</evidence>
<dbReference type="OrthoDB" id="6708210at2"/>
<gene>
    <name evidence="2" type="ORF">A4V15_19015</name>
</gene>
<protein>
    <recommendedName>
        <fullName evidence="4">Lipoprotein</fullName>
    </recommendedName>
</protein>
<dbReference type="NCBIfam" id="NF040519">
    <property type="entry name" value="Sbal_3080_fam"/>
    <property type="match status" value="1"/>
</dbReference>
<evidence type="ECO:0000313" key="3">
    <source>
        <dbReference type="Proteomes" id="UP000078356"/>
    </source>
</evidence>
<name>A0A178LEU4_9PSED</name>
<dbReference type="EMBL" id="LWCR01000017">
    <property type="protein sequence ID" value="OAN29196.1"/>
    <property type="molecule type" value="Genomic_DNA"/>
</dbReference>
<accession>A0A178LEU4</accession>
<feature type="chain" id="PRO_5008091000" description="Lipoprotein" evidence="1">
    <location>
        <begin position="22"/>
        <end position="193"/>
    </location>
</feature>
<reference evidence="2 3" key="1">
    <citation type="submission" date="2016-04" db="EMBL/GenBank/DDBJ databases">
        <title>Draft Genome Sequences of Staphylococcus capitis Strain H36, S. capitis Strain H65, S. cohnii Strain H62, S. hominis Strain H69, Mycobacterium iranicum Strain H39, Plantibacter sp. Strain H53, Pseudomonas oryzihabitans Strain H72, and Microbacterium sp. Strain H83, isolated from residential settings.</title>
        <authorList>
            <person name="Lymperopoulou D."/>
            <person name="Adams R.I."/>
            <person name="Lindow S."/>
            <person name="Coil D.A."/>
            <person name="Jospin G."/>
            <person name="Eisen J.A."/>
        </authorList>
    </citation>
    <scope>NUCLEOTIDE SEQUENCE [LARGE SCALE GENOMIC DNA]</scope>
    <source>
        <strain evidence="2 3">H72</strain>
    </source>
</reference>
<keyword evidence="1" id="KW-0732">Signal</keyword>
<dbReference type="PROSITE" id="PS51257">
    <property type="entry name" value="PROKAR_LIPOPROTEIN"/>
    <property type="match status" value="1"/>
</dbReference>
<organism evidence="2 3">
    <name type="scientific">Pseudomonas oryzihabitans</name>
    <dbReference type="NCBI Taxonomy" id="47885"/>
    <lineage>
        <taxon>Bacteria</taxon>
        <taxon>Pseudomonadati</taxon>
        <taxon>Pseudomonadota</taxon>
        <taxon>Gammaproteobacteria</taxon>
        <taxon>Pseudomonadales</taxon>
        <taxon>Pseudomonadaceae</taxon>
        <taxon>Pseudomonas</taxon>
    </lineage>
</organism>
<evidence type="ECO:0000313" key="2">
    <source>
        <dbReference type="EMBL" id="OAN29196.1"/>
    </source>
</evidence>